<dbReference type="EMBL" id="BSDI01000033">
    <property type="protein sequence ID" value="GLI00626.1"/>
    <property type="molecule type" value="Genomic_DNA"/>
</dbReference>
<evidence type="ECO:0000313" key="1">
    <source>
        <dbReference type="EMBL" id="GLI00626.1"/>
    </source>
</evidence>
<reference evidence="1" key="1">
    <citation type="submission" date="2022-12" db="EMBL/GenBank/DDBJ databases">
        <title>New Phytohabitans aurantiacus sp. RD004123 nov., an actinomycete isolated from soil.</title>
        <authorList>
            <person name="Triningsih D.W."/>
            <person name="Harunari E."/>
            <person name="Igarashi Y."/>
        </authorList>
    </citation>
    <scope>NUCLEOTIDE SEQUENCE</scope>
    <source>
        <strain evidence="1">RD004123</strain>
    </source>
</reference>
<organism evidence="1 2">
    <name type="scientific">Phytohabitans aurantiacus</name>
    <dbReference type="NCBI Taxonomy" id="3016789"/>
    <lineage>
        <taxon>Bacteria</taxon>
        <taxon>Bacillati</taxon>
        <taxon>Actinomycetota</taxon>
        <taxon>Actinomycetes</taxon>
        <taxon>Micromonosporales</taxon>
        <taxon>Micromonosporaceae</taxon>
    </lineage>
</organism>
<keyword evidence="2" id="KW-1185">Reference proteome</keyword>
<comment type="caution">
    <text evidence="1">The sequence shown here is derived from an EMBL/GenBank/DDBJ whole genome shotgun (WGS) entry which is preliminary data.</text>
</comment>
<dbReference type="Proteomes" id="UP001144280">
    <property type="component" value="Unassembled WGS sequence"/>
</dbReference>
<proteinExistence type="predicted"/>
<gene>
    <name evidence="1" type="ORF">Pa4123_59020</name>
</gene>
<accession>A0ABQ5R238</accession>
<evidence type="ECO:0000313" key="2">
    <source>
        <dbReference type="Proteomes" id="UP001144280"/>
    </source>
</evidence>
<name>A0ABQ5R238_9ACTN</name>
<sequence>MVRRDGENVQRLQVLTAMARAMHASGADVDRIAEELLRRSDSPVLVIKAVADATGLGLGDARWVVHRNLNAEVREAAERLWDELLDSVAGLRGVDGARRVWLRFGVGRIG</sequence>
<protein>
    <recommendedName>
        <fullName evidence="3">ANTAR domain-containing protein</fullName>
    </recommendedName>
</protein>
<evidence type="ECO:0008006" key="3">
    <source>
        <dbReference type="Google" id="ProtNLM"/>
    </source>
</evidence>